<evidence type="ECO:0000256" key="1">
    <source>
        <dbReference type="SAM" id="MobiDB-lite"/>
    </source>
</evidence>
<accession>A0AAD9YYI8</accession>
<dbReference type="EMBL" id="JASNWA010000011">
    <property type="protein sequence ID" value="KAK3167676.1"/>
    <property type="molecule type" value="Genomic_DNA"/>
</dbReference>
<keyword evidence="3" id="KW-1185">Reference proteome</keyword>
<name>A0AAD9YYI8_9LECA</name>
<dbReference type="AlphaFoldDB" id="A0AAD9YYI8"/>
<dbReference type="Proteomes" id="UP001276659">
    <property type="component" value="Unassembled WGS sequence"/>
</dbReference>
<feature type="region of interest" description="Disordered" evidence="1">
    <location>
        <begin position="1"/>
        <end position="56"/>
    </location>
</feature>
<proteinExistence type="predicted"/>
<comment type="caution">
    <text evidence="2">The sequence shown here is derived from an EMBL/GenBank/DDBJ whole genome shotgun (WGS) entry which is preliminary data.</text>
</comment>
<evidence type="ECO:0000313" key="3">
    <source>
        <dbReference type="Proteomes" id="UP001276659"/>
    </source>
</evidence>
<protein>
    <submittedName>
        <fullName evidence="2">Uncharacterized protein</fullName>
    </submittedName>
</protein>
<reference evidence="2" key="1">
    <citation type="submission" date="2022-11" db="EMBL/GenBank/DDBJ databases">
        <title>Chromosomal genome sequence assembly and mating type (MAT) locus characterization of the leprose asexual lichenized fungus Lepraria neglecta (Nyl.) Erichsen.</title>
        <authorList>
            <person name="Allen J.L."/>
            <person name="Pfeffer B."/>
        </authorList>
    </citation>
    <scope>NUCLEOTIDE SEQUENCE</scope>
    <source>
        <strain evidence="2">Allen 5258</strain>
    </source>
</reference>
<sequence>MDLQASAPTQSDRQLVSTRSQLPEFSCTLKPASSFESSTTNTDDEEKTPSSIPTPEQEAAITVLKDVEEDKVIAWLTLLRSIEPGFQLRSGPGCLSSEQIDALNTLKDCHNGNVLAWLRQRQCQQTTPRTQVLRKQPVCLQTLYYVLLSCYTQELSKVKPEILNQFVWAVLSLQ</sequence>
<organism evidence="2 3">
    <name type="scientific">Lepraria neglecta</name>
    <dbReference type="NCBI Taxonomy" id="209136"/>
    <lineage>
        <taxon>Eukaryota</taxon>
        <taxon>Fungi</taxon>
        <taxon>Dikarya</taxon>
        <taxon>Ascomycota</taxon>
        <taxon>Pezizomycotina</taxon>
        <taxon>Lecanoromycetes</taxon>
        <taxon>OSLEUM clade</taxon>
        <taxon>Lecanoromycetidae</taxon>
        <taxon>Lecanorales</taxon>
        <taxon>Lecanorineae</taxon>
        <taxon>Stereocaulaceae</taxon>
        <taxon>Lepraria</taxon>
    </lineage>
</organism>
<gene>
    <name evidence="2" type="ORF">OEA41_010803</name>
</gene>
<feature type="compositionally biased region" description="Polar residues" evidence="1">
    <location>
        <begin position="1"/>
        <end position="23"/>
    </location>
</feature>
<evidence type="ECO:0000313" key="2">
    <source>
        <dbReference type="EMBL" id="KAK3167676.1"/>
    </source>
</evidence>